<evidence type="ECO:0000313" key="2">
    <source>
        <dbReference type="EMBL" id="KLO07324.1"/>
    </source>
</evidence>
<feature type="domain" description="F-box" evidence="1">
    <location>
        <begin position="14"/>
        <end position="54"/>
    </location>
</feature>
<protein>
    <recommendedName>
        <fullName evidence="1">F-box domain-containing protein</fullName>
    </recommendedName>
</protein>
<reference evidence="2 3" key="1">
    <citation type="submission" date="2015-04" db="EMBL/GenBank/DDBJ databases">
        <title>Complete genome sequence of Schizopora paradoxa KUC8140, a cosmopolitan wood degrader in East Asia.</title>
        <authorList>
            <consortium name="DOE Joint Genome Institute"/>
            <person name="Min B."/>
            <person name="Park H."/>
            <person name="Jang Y."/>
            <person name="Kim J.-J."/>
            <person name="Kim K.H."/>
            <person name="Pangilinan J."/>
            <person name="Lipzen A."/>
            <person name="Riley R."/>
            <person name="Grigoriev I.V."/>
            <person name="Spatafora J.W."/>
            <person name="Choi I.-G."/>
        </authorList>
    </citation>
    <scope>NUCLEOTIDE SEQUENCE [LARGE SCALE GENOMIC DNA]</scope>
    <source>
        <strain evidence="2 3">KUC8140</strain>
    </source>
</reference>
<accession>A0A0H2R632</accession>
<dbReference type="InterPro" id="IPR001810">
    <property type="entry name" value="F-box_dom"/>
</dbReference>
<gene>
    <name evidence="2" type="ORF">SCHPADRAFT_945390</name>
</gene>
<sequence>MKSTSVPDSPLQLDEILVQIFCDDIVQFHDILRFERVCKLWYAVAGSGMVWRSLLSRLDDDHAPNLSPLVNINLLNAFEARELVTKAYRNCARRTSYPASSMSPIYSREISLPDLIKPDDALEETQCPNGYMTYQLLQGGDYMLVHCSVKGGLAVNFELLHVPTGKSIWTYSDRLRGNVAVPVSFTASYSKNDAGKILIASVAIMSFVKDSGICESGINASHTDGCFVLVLQLRLSTGECEVVLRTRISEPVGIEDEGNVYHALVLSDDGILVAMNYDRKQILFVDYQKSLYRWVALETHTDVQRMFTMDDALICIVDKWEEVLAVSTTNVVVIQLNDVLKDASQINSSKSKHQVLKFWDITGIHSQPIPSSYPEILRLLSVRTFRAHWRGESATHITLLVMPEDISLLAHPPESGVSVLNYIWDANHSNINAVKETCRLRFVSKEDVGGFERLVPPHNLVAFSDISQSGWCTAVSPWTNKLHAFTIDALGRQELGNKLYSFDDSILLNGPHHLDYYSDVLHYLDQNSGIVHLYYFD</sequence>
<dbReference type="AlphaFoldDB" id="A0A0H2R632"/>
<dbReference type="InterPro" id="IPR036047">
    <property type="entry name" value="F-box-like_dom_sf"/>
</dbReference>
<dbReference type="Pfam" id="PF12937">
    <property type="entry name" value="F-box-like"/>
    <property type="match status" value="1"/>
</dbReference>
<evidence type="ECO:0000259" key="1">
    <source>
        <dbReference type="Pfam" id="PF12937"/>
    </source>
</evidence>
<dbReference type="OrthoDB" id="424465at2759"/>
<dbReference type="SUPFAM" id="SSF81383">
    <property type="entry name" value="F-box domain"/>
    <property type="match status" value="1"/>
</dbReference>
<dbReference type="EMBL" id="KQ086147">
    <property type="protein sequence ID" value="KLO07324.1"/>
    <property type="molecule type" value="Genomic_DNA"/>
</dbReference>
<dbReference type="Gene3D" id="1.20.1280.50">
    <property type="match status" value="1"/>
</dbReference>
<keyword evidence="3" id="KW-1185">Reference proteome</keyword>
<organism evidence="2 3">
    <name type="scientific">Schizopora paradoxa</name>
    <dbReference type="NCBI Taxonomy" id="27342"/>
    <lineage>
        <taxon>Eukaryota</taxon>
        <taxon>Fungi</taxon>
        <taxon>Dikarya</taxon>
        <taxon>Basidiomycota</taxon>
        <taxon>Agaricomycotina</taxon>
        <taxon>Agaricomycetes</taxon>
        <taxon>Hymenochaetales</taxon>
        <taxon>Schizoporaceae</taxon>
        <taxon>Schizopora</taxon>
    </lineage>
</organism>
<dbReference type="InParanoid" id="A0A0H2R632"/>
<proteinExistence type="predicted"/>
<dbReference type="Proteomes" id="UP000053477">
    <property type="component" value="Unassembled WGS sequence"/>
</dbReference>
<evidence type="ECO:0000313" key="3">
    <source>
        <dbReference type="Proteomes" id="UP000053477"/>
    </source>
</evidence>
<name>A0A0H2R632_9AGAM</name>